<dbReference type="AlphaFoldDB" id="A0A9W4UBQ5"/>
<dbReference type="OrthoDB" id="10004862at2759"/>
<evidence type="ECO:0000313" key="3">
    <source>
        <dbReference type="Proteomes" id="UP001152607"/>
    </source>
</evidence>
<evidence type="ECO:0000256" key="1">
    <source>
        <dbReference type="ARBA" id="ARBA00023002"/>
    </source>
</evidence>
<gene>
    <name evidence="2" type="ORF">PDIGIT_LOCUS5039</name>
</gene>
<keyword evidence="1" id="KW-0560">Oxidoreductase</keyword>
<accession>A0A9W4UBQ5</accession>
<evidence type="ECO:0008006" key="4">
    <source>
        <dbReference type="Google" id="ProtNLM"/>
    </source>
</evidence>
<sequence>MAASSVKLQPSNLGLIKANDEVKPESIAECNTLVQKNHEEWHMFFRDTAGHNHIAHSLLTILALGAGPEELKARYEDGIPIQRAMPSVDTELLEKLGSEENALHNALVGQIHQYHTFLEFFKSEINAKGWKEVVQKYVFARTKTADLLLARMYEGAYHPIIHLGLGVEFEQPIIIAEALAQAASHDDSNIRTLFANAENEASISYPSKKPKSMLNLIHEVRASDAIRNAPKWTDFGNKMRDGIVGRAGEQMASLASQFRIKNDEIDLERRTAEMISTCAYFAGAAQDKSKTNRRTKIDFFYMHCVTSSIFFTVFIKQDWIKLEDRIRLVEWKGRLDLAWYAVSGCAVLDESAITNYTSPESDGLGWEELFEAVIKEHDDGHAAKFIRALKNGEDVSRKFEQGEYEDYIPMKGDMWLRLARMCQDTTKNRPSDLKWVPFTGFEQPWARPDLKIE</sequence>
<dbReference type="PANTHER" id="PTHR35870">
    <property type="entry name" value="PROTEIN, PUTATIVE (AFU_ORTHOLOGUE AFUA_5G03330)-RELATED"/>
    <property type="match status" value="1"/>
</dbReference>
<proteinExistence type="predicted"/>
<keyword evidence="3" id="KW-1185">Reference proteome</keyword>
<protein>
    <recommendedName>
        <fullName evidence="4">Oxidoreductase AflY</fullName>
    </recommendedName>
</protein>
<dbReference type="EMBL" id="CAOQHR010000003">
    <property type="protein sequence ID" value="CAI6332010.1"/>
    <property type="molecule type" value="Genomic_DNA"/>
</dbReference>
<organism evidence="2 3">
    <name type="scientific">Periconia digitata</name>
    <dbReference type="NCBI Taxonomy" id="1303443"/>
    <lineage>
        <taxon>Eukaryota</taxon>
        <taxon>Fungi</taxon>
        <taxon>Dikarya</taxon>
        <taxon>Ascomycota</taxon>
        <taxon>Pezizomycotina</taxon>
        <taxon>Dothideomycetes</taxon>
        <taxon>Pleosporomycetidae</taxon>
        <taxon>Pleosporales</taxon>
        <taxon>Massarineae</taxon>
        <taxon>Periconiaceae</taxon>
        <taxon>Periconia</taxon>
    </lineage>
</organism>
<comment type="caution">
    <text evidence="2">The sequence shown here is derived from an EMBL/GenBank/DDBJ whole genome shotgun (WGS) entry which is preliminary data.</text>
</comment>
<dbReference type="Pfam" id="PF14027">
    <property type="entry name" value="Questin_oxidase"/>
    <property type="match status" value="1"/>
</dbReference>
<evidence type="ECO:0000313" key="2">
    <source>
        <dbReference type="EMBL" id="CAI6332010.1"/>
    </source>
</evidence>
<dbReference type="GO" id="GO:0016491">
    <property type="term" value="F:oxidoreductase activity"/>
    <property type="evidence" value="ECO:0007669"/>
    <property type="project" value="UniProtKB-KW"/>
</dbReference>
<dbReference type="Proteomes" id="UP001152607">
    <property type="component" value="Unassembled WGS sequence"/>
</dbReference>
<dbReference type="InterPro" id="IPR025337">
    <property type="entry name" value="Questin_oxidase-like"/>
</dbReference>
<name>A0A9W4UBQ5_9PLEO</name>
<reference evidence="2" key="1">
    <citation type="submission" date="2023-01" db="EMBL/GenBank/DDBJ databases">
        <authorList>
            <person name="Van Ghelder C."/>
            <person name="Rancurel C."/>
        </authorList>
    </citation>
    <scope>NUCLEOTIDE SEQUENCE</scope>
    <source>
        <strain evidence="2">CNCM I-4278</strain>
    </source>
</reference>
<dbReference type="PANTHER" id="PTHR35870:SF7">
    <property type="entry name" value="BAEYER-VILLIGER OXIDASE MDPL"/>
    <property type="match status" value="1"/>
</dbReference>